<evidence type="ECO:0000256" key="9">
    <source>
        <dbReference type="ARBA" id="ARBA00017720"/>
    </source>
</evidence>
<evidence type="ECO:0000256" key="8">
    <source>
        <dbReference type="ARBA" id="ARBA00012721"/>
    </source>
</evidence>
<comment type="catalytic activity">
    <reaction evidence="2">
        <text>1-(5-phospho-beta-D-ribosyl)-ATP + H2O = 1-(5-phospho-beta-D-ribosyl)-5'-AMP + diphosphate + H(+)</text>
        <dbReference type="Rhea" id="RHEA:22828"/>
        <dbReference type="ChEBI" id="CHEBI:15377"/>
        <dbReference type="ChEBI" id="CHEBI:15378"/>
        <dbReference type="ChEBI" id="CHEBI:33019"/>
        <dbReference type="ChEBI" id="CHEBI:59457"/>
        <dbReference type="ChEBI" id="CHEBI:73183"/>
        <dbReference type="EC" id="3.6.1.31"/>
    </reaction>
</comment>
<protein>
    <recommendedName>
        <fullName evidence="9">Histidine biosynthesis bifunctional protein HisIE</fullName>
        <ecNumber evidence="8">3.5.4.19</ecNumber>
        <ecNumber evidence="7">3.6.1.31</ecNumber>
    </recommendedName>
</protein>
<comment type="catalytic activity">
    <reaction evidence="1">
        <text>1-(5-phospho-beta-D-ribosyl)-5'-AMP + H2O = 1-(5-phospho-beta-D-ribosyl)-5-[(5-phospho-beta-D-ribosylamino)methylideneamino]imidazole-4-carboxamide</text>
        <dbReference type="Rhea" id="RHEA:20049"/>
        <dbReference type="ChEBI" id="CHEBI:15377"/>
        <dbReference type="ChEBI" id="CHEBI:58435"/>
        <dbReference type="ChEBI" id="CHEBI:59457"/>
        <dbReference type="EC" id="3.5.4.19"/>
    </reaction>
</comment>
<dbReference type="Gene3D" id="3.10.20.810">
    <property type="entry name" value="Phosphoribosyl-AMP cyclohydrolase"/>
    <property type="match status" value="1"/>
</dbReference>
<dbReference type="InterPro" id="IPR002496">
    <property type="entry name" value="PRib_AMP_CycHydrolase_dom"/>
</dbReference>
<dbReference type="GO" id="GO:0004635">
    <property type="term" value="F:phosphoribosyl-AMP cyclohydrolase activity"/>
    <property type="evidence" value="ECO:0007669"/>
    <property type="project" value="UniProtKB-EC"/>
</dbReference>
<dbReference type="AlphaFoldDB" id="A0AAU8RP81"/>
<evidence type="ECO:0000256" key="10">
    <source>
        <dbReference type="ARBA" id="ARBA00022605"/>
    </source>
</evidence>
<dbReference type="FunFam" id="3.10.20.810:FF:000001">
    <property type="entry name" value="Histidine biosynthesis bifunctional protein HisIE"/>
    <property type="match status" value="1"/>
</dbReference>
<keyword evidence="12" id="KW-0368">Histidine biosynthesis</keyword>
<evidence type="ECO:0000256" key="4">
    <source>
        <dbReference type="ARBA" id="ARBA00005204"/>
    </source>
</evidence>
<evidence type="ECO:0000256" key="6">
    <source>
        <dbReference type="ARBA" id="ARBA00008299"/>
    </source>
</evidence>
<dbReference type="EC" id="3.6.1.31" evidence="7"/>
<dbReference type="GO" id="GO:0000105">
    <property type="term" value="P:L-histidine biosynthetic process"/>
    <property type="evidence" value="ECO:0007669"/>
    <property type="project" value="UniProtKB-KW"/>
</dbReference>
<evidence type="ECO:0000259" key="13">
    <source>
        <dbReference type="Pfam" id="PF01502"/>
    </source>
</evidence>
<dbReference type="EMBL" id="CP007563">
    <property type="protein sequence ID" value="AJF24082.1"/>
    <property type="molecule type" value="Genomic_DNA"/>
</dbReference>
<dbReference type="Pfam" id="PF01502">
    <property type="entry name" value="PRA-CH"/>
    <property type="match status" value="1"/>
</dbReference>
<keyword evidence="10" id="KW-0028">Amino-acid biosynthesis</keyword>
<dbReference type="KEGG" id="paly:O3E_00850"/>
<dbReference type="PANTHER" id="PTHR42945:SF1">
    <property type="entry name" value="HISTIDINE BIOSYNTHESIS BIFUNCTIONAL PROTEIN HIS7"/>
    <property type="match status" value="1"/>
</dbReference>
<name>A0AAU8RP81_9GAMM</name>
<evidence type="ECO:0000256" key="1">
    <source>
        <dbReference type="ARBA" id="ARBA00000024"/>
    </source>
</evidence>
<reference evidence="14 15" key="1">
    <citation type="submission" date="2014-04" db="EMBL/GenBank/DDBJ databases">
        <title>Genome reduction and metabolic complementation of the dual endosymbionts in the whitefly Bemisia tabaci.</title>
        <authorList>
            <person name="Rao Q."/>
            <person name="Rollat-Farnier P.-A."/>
            <person name="Zhang Z.-X."/>
            <person name="Santos-Garcia D."/>
            <person name="Silva F.J."/>
            <person name="Moya A."/>
            <person name="Zhu D.-T."/>
            <person name="Klein C.C."/>
            <person name="Vavre F."/>
            <person name="Sagot M.-F."/>
            <person name="Liu S.-S."/>
            <person name="Mouton L."/>
            <person name="Wang X.-W."/>
        </authorList>
    </citation>
    <scope>NUCLEOTIDE SEQUENCE [LARGE SCALE GENOMIC DNA]</scope>
    <source>
        <strain evidence="14 15">BT-Q</strain>
    </source>
</reference>
<dbReference type="GeneID" id="66280006"/>
<dbReference type="NCBIfam" id="NF000768">
    <property type="entry name" value="PRK00051.1"/>
    <property type="match status" value="1"/>
</dbReference>
<proteinExistence type="inferred from homology"/>
<dbReference type="RefSeq" id="WP_014895051.1">
    <property type="nucleotide sequence ID" value="NZ_CP007563.1"/>
</dbReference>
<comment type="similarity">
    <text evidence="5">In the C-terminal section; belongs to the PRA-PH family.</text>
</comment>
<evidence type="ECO:0000256" key="7">
    <source>
        <dbReference type="ARBA" id="ARBA00012414"/>
    </source>
</evidence>
<evidence type="ECO:0000256" key="2">
    <source>
        <dbReference type="ARBA" id="ARBA00001460"/>
    </source>
</evidence>
<evidence type="ECO:0000256" key="12">
    <source>
        <dbReference type="ARBA" id="ARBA00023102"/>
    </source>
</evidence>
<gene>
    <name evidence="14" type="ORF">O3E_00850</name>
</gene>
<dbReference type="GO" id="GO:0004636">
    <property type="term" value="F:phosphoribosyl-ATP diphosphatase activity"/>
    <property type="evidence" value="ECO:0007669"/>
    <property type="project" value="UniProtKB-EC"/>
</dbReference>
<dbReference type="EC" id="3.5.4.19" evidence="8"/>
<evidence type="ECO:0000313" key="15">
    <source>
        <dbReference type="Proteomes" id="UP000031624"/>
    </source>
</evidence>
<dbReference type="InterPro" id="IPR038019">
    <property type="entry name" value="PRib_AMP_CycHydrolase_sf"/>
</dbReference>
<dbReference type="Proteomes" id="UP000031624">
    <property type="component" value="Chromosome"/>
</dbReference>
<organism evidence="14 15">
    <name type="scientific">Candidatus Portiera aleyrodidarum MED</name>
    <name type="common">Bemisia tabaci</name>
    <dbReference type="NCBI Taxonomy" id="1163752"/>
    <lineage>
        <taxon>Bacteria</taxon>
        <taxon>Pseudomonadati</taxon>
        <taxon>Pseudomonadota</taxon>
        <taxon>Gammaproteobacteria</taxon>
        <taxon>Candidatus Johnevansiales</taxon>
        <taxon>Candidatus Johnevansiaceae</taxon>
        <taxon>Candidatus Portiera</taxon>
    </lineage>
</organism>
<comment type="pathway">
    <text evidence="3">Amino-acid biosynthesis; L-histidine biosynthesis; L-histidine from 5-phospho-alpha-D-ribose 1-diphosphate: step 3/9.</text>
</comment>
<accession>A0AAU8RP81</accession>
<keyword evidence="11" id="KW-0378">Hydrolase</keyword>
<sequence>MKQRILFQSIDFYIVDDNYLNDIVIESINWNQEGLIPVITQQYDSGEVLMLAWINKFILLDTQLGIYVCYWSRSRCKTWLKGEQSGNIQLLKEIYLDCDGDTLLFKVDQYGPSCHSGRISCFYNKLLNNSNNIAKKAIISPKFLYR</sequence>
<dbReference type="PANTHER" id="PTHR42945">
    <property type="entry name" value="HISTIDINE BIOSYNTHESIS BIFUNCTIONAL PROTEIN"/>
    <property type="match status" value="1"/>
</dbReference>
<evidence type="ECO:0000313" key="14">
    <source>
        <dbReference type="EMBL" id="AJF24082.1"/>
    </source>
</evidence>
<evidence type="ECO:0000256" key="11">
    <source>
        <dbReference type="ARBA" id="ARBA00022801"/>
    </source>
</evidence>
<comment type="similarity">
    <text evidence="6">In the N-terminal section; belongs to the PRA-CH family.</text>
</comment>
<comment type="pathway">
    <text evidence="4">Amino-acid biosynthesis; L-histidine biosynthesis; L-histidine from 5-phospho-alpha-D-ribose 1-diphosphate: step 2/9.</text>
</comment>
<evidence type="ECO:0000256" key="5">
    <source>
        <dbReference type="ARBA" id="ARBA00007731"/>
    </source>
</evidence>
<evidence type="ECO:0000256" key="3">
    <source>
        <dbReference type="ARBA" id="ARBA00005169"/>
    </source>
</evidence>
<feature type="domain" description="Phosphoribosyl-AMP cyclohydrolase" evidence="13">
    <location>
        <begin position="50"/>
        <end position="123"/>
    </location>
</feature>
<dbReference type="SUPFAM" id="SSF141734">
    <property type="entry name" value="HisI-like"/>
    <property type="match status" value="1"/>
</dbReference>